<dbReference type="InParanoid" id="D1C1A3"/>
<dbReference type="KEGG" id="sti:Sthe_0582"/>
<dbReference type="PANTHER" id="PTHR30034">
    <property type="entry name" value="FLAGELLAR MOTOR SWITCH PROTEIN FLIM"/>
    <property type="match status" value="1"/>
</dbReference>
<comment type="function">
    <text evidence="10">FliM is one of three proteins (FliG, FliN, FliM) that forms the rotor-mounted switch complex (C ring), located at the base of the basal body. This complex interacts with the CheY and CheZ chemotaxis proteins, in addition to contacting components of the motor that determine the direction of flagellar rotation.</text>
</comment>
<dbReference type="InterPro" id="IPR001543">
    <property type="entry name" value="FliN-like_C"/>
</dbReference>
<keyword evidence="12" id="KW-0969">Cilium</keyword>
<dbReference type="PRINTS" id="PR00955">
    <property type="entry name" value="FLGMOTORFLIM"/>
</dbReference>
<dbReference type="GO" id="GO:0005886">
    <property type="term" value="C:plasma membrane"/>
    <property type="evidence" value="ECO:0007669"/>
    <property type="project" value="UniProtKB-SubCell"/>
</dbReference>
<dbReference type="Gene3D" id="3.40.1550.10">
    <property type="entry name" value="CheC-like"/>
    <property type="match status" value="1"/>
</dbReference>
<dbReference type="InterPro" id="IPR028976">
    <property type="entry name" value="CheC-like_sf"/>
</dbReference>
<evidence type="ECO:0000256" key="6">
    <source>
        <dbReference type="ARBA" id="ARBA00022500"/>
    </source>
</evidence>
<dbReference type="FunCoup" id="D1C1A3">
    <property type="interactions" value="69"/>
</dbReference>
<dbReference type="GO" id="GO:0003774">
    <property type="term" value="F:cytoskeletal motor activity"/>
    <property type="evidence" value="ECO:0007669"/>
    <property type="project" value="InterPro"/>
</dbReference>
<evidence type="ECO:0000256" key="7">
    <source>
        <dbReference type="ARBA" id="ARBA00022779"/>
    </source>
</evidence>
<dbReference type="AlphaFoldDB" id="D1C1A3"/>
<keyword evidence="7" id="KW-0283">Flagellar rotation</keyword>
<dbReference type="EMBL" id="CP001823">
    <property type="protein sequence ID" value="ACZ38020.1"/>
    <property type="molecule type" value="Genomic_DNA"/>
</dbReference>
<evidence type="ECO:0000256" key="2">
    <source>
        <dbReference type="ARBA" id="ARBA00004202"/>
    </source>
</evidence>
<dbReference type="GO" id="GO:0050918">
    <property type="term" value="P:positive chemotaxis"/>
    <property type="evidence" value="ECO:0007669"/>
    <property type="project" value="TreeGrafter"/>
</dbReference>
<dbReference type="SUPFAM" id="SSF101801">
    <property type="entry name" value="Surface presentation of antigens (SPOA)"/>
    <property type="match status" value="1"/>
</dbReference>
<protein>
    <recommendedName>
        <fullName evidence="4">Flagellar motor switch protein FliM</fullName>
    </recommendedName>
</protein>
<sequence>MSGSPVPYNFRRPDKFSKDHLRSIQAIQEGFGRFAGNFLASKVRAAVHVSLVHVEQSTLGEFLDGLPFPTTLFISPLDPLVGQAVMQIDMNLAFLVIDRMLGGPGDSTPAPRAGASVTEIEMLLLEELGQGLFAEFVNAWAQVTSLRAPHCEVALGAMQVQGLLPTEIALVIRHEVRMEGATGRLTICLPASMLEPILPRLNARLLFANPRAGVGEQLERDLAAQLERVSLAVRVELGRVTVRVADLLQVEVGDVIRLDTAADSALPVLVEDRVRFLGQPGQIAGQLAVRIVERVTDDTVVP</sequence>
<keyword evidence="5" id="KW-1003">Cell membrane</keyword>
<evidence type="ECO:0000313" key="13">
    <source>
        <dbReference type="Proteomes" id="UP000002027"/>
    </source>
</evidence>
<dbReference type="PANTHER" id="PTHR30034:SF6">
    <property type="entry name" value="YOP PROTEINS TRANSLOCATION PROTEIN Q"/>
    <property type="match status" value="1"/>
</dbReference>
<keyword evidence="12" id="KW-0282">Flagellum</keyword>
<dbReference type="STRING" id="479434.Sthe_0582"/>
<keyword evidence="12" id="KW-0966">Cell projection</keyword>
<proteinExistence type="inferred from homology"/>
<comment type="similarity">
    <text evidence="3">Belongs to the FliM family.</text>
</comment>
<dbReference type="GO" id="GO:0009425">
    <property type="term" value="C:bacterial-type flagellum basal body"/>
    <property type="evidence" value="ECO:0007669"/>
    <property type="project" value="UniProtKB-SubCell"/>
</dbReference>
<comment type="subcellular location">
    <subcellularLocation>
        <location evidence="1">Bacterial flagellum basal body</location>
    </subcellularLocation>
    <subcellularLocation>
        <location evidence="2">Cell membrane</location>
        <topology evidence="2">Peripheral membrane protein</topology>
    </subcellularLocation>
</comment>
<name>D1C1A3_SPHTD</name>
<dbReference type="Pfam" id="PF02154">
    <property type="entry name" value="FliM"/>
    <property type="match status" value="1"/>
</dbReference>
<evidence type="ECO:0000256" key="5">
    <source>
        <dbReference type="ARBA" id="ARBA00022475"/>
    </source>
</evidence>
<dbReference type="RefSeq" id="WP_012871067.1">
    <property type="nucleotide sequence ID" value="NC_013523.1"/>
</dbReference>
<dbReference type="Pfam" id="PF01052">
    <property type="entry name" value="FliMN_C"/>
    <property type="match status" value="1"/>
</dbReference>
<keyword evidence="6" id="KW-0145">Chemotaxis</keyword>
<dbReference type="GO" id="GO:0071978">
    <property type="term" value="P:bacterial-type flagellum-dependent swarming motility"/>
    <property type="evidence" value="ECO:0007669"/>
    <property type="project" value="TreeGrafter"/>
</dbReference>
<dbReference type="InterPro" id="IPR001689">
    <property type="entry name" value="Flag_FliM"/>
</dbReference>
<dbReference type="eggNOG" id="COG1868">
    <property type="taxonomic scope" value="Bacteria"/>
</dbReference>
<dbReference type="PIRSF" id="PIRSF002888">
    <property type="entry name" value="FliM"/>
    <property type="match status" value="1"/>
</dbReference>
<keyword evidence="8" id="KW-0472">Membrane</keyword>
<reference evidence="12 13" key="2">
    <citation type="journal article" date="2010" name="Stand. Genomic Sci.">
        <title>Complete genome sequence of Desulfohalobium retbaense type strain (HR(100)).</title>
        <authorList>
            <person name="Spring S."/>
            <person name="Nolan M."/>
            <person name="Lapidus A."/>
            <person name="Glavina Del Rio T."/>
            <person name="Copeland A."/>
            <person name="Tice H."/>
            <person name="Cheng J.F."/>
            <person name="Lucas S."/>
            <person name="Land M."/>
            <person name="Chen F."/>
            <person name="Bruce D."/>
            <person name="Goodwin L."/>
            <person name="Pitluck S."/>
            <person name="Ivanova N."/>
            <person name="Mavromatis K."/>
            <person name="Mikhailova N."/>
            <person name="Pati A."/>
            <person name="Chen A."/>
            <person name="Palaniappan K."/>
            <person name="Hauser L."/>
            <person name="Chang Y.J."/>
            <person name="Jeffries C.D."/>
            <person name="Munk C."/>
            <person name="Kiss H."/>
            <person name="Chain P."/>
            <person name="Han C."/>
            <person name="Brettin T."/>
            <person name="Detter J.C."/>
            <person name="Schuler E."/>
            <person name="Goker M."/>
            <person name="Rohde M."/>
            <person name="Bristow J."/>
            <person name="Eisen J.A."/>
            <person name="Markowitz V."/>
            <person name="Hugenholtz P."/>
            <person name="Kyrpides N.C."/>
            <person name="Klenk H.P."/>
        </authorList>
    </citation>
    <scope>NUCLEOTIDE SEQUENCE [LARGE SCALE GENOMIC DNA]</scope>
    <source>
        <strain evidence="13">ATCC 49802 / DSM 20745 / S 6022</strain>
    </source>
</reference>
<evidence type="ECO:0000256" key="4">
    <source>
        <dbReference type="ARBA" id="ARBA00021898"/>
    </source>
</evidence>
<evidence type="ECO:0000256" key="3">
    <source>
        <dbReference type="ARBA" id="ARBA00011049"/>
    </source>
</evidence>
<accession>D1C1A3</accession>
<evidence type="ECO:0000256" key="9">
    <source>
        <dbReference type="ARBA" id="ARBA00023143"/>
    </source>
</evidence>
<dbReference type="Proteomes" id="UP000002027">
    <property type="component" value="Chromosome 1"/>
</dbReference>
<reference evidence="13" key="1">
    <citation type="submission" date="2009-11" db="EMBL/GenBank/DDBJ databases">
        <title>The complete chromosome 1 of Sphaerobacter thermophilus DSM 20745.</title>
        <authorList>
            <person name="Lucas S."/>
            <person name="Copeland A."/>
            <person name="Lapidus A."/>
            <person name="Glavina del Rio T."/>
            <person name="Dalin E."/>
            <person name="Tice H."/>
            <person name="Bruce D."/>
            <person name="Goodwin L."/>
            <person name="Pitluck S."/>
            <person name="Kyrpides N."/>
            <person name="Mavromatis K."/>
            <person name="Ivanova N."/>
            <person name="Mikhailova N."/>
            <person name="LaButti K.M."/>
            <person name="Clum A."/>
            <person name="Sun H.I."/>
            <person name="Brettin T."/>
            <person name="Detter J.C."/>
            <person name="Han C."/>
            <person name="Larimer F."/>
            <person name="Land M."/>
            <person name="Hauser L."/>
            <person name="Markowitz V."/>
            <person name="Cheng J.F."/>
            <person name="Hugenholtz P."/>
            <person name="Woyke T."/>
            <person name="Wu D."/>
            <person name="Steenblock K."/>
            <person name="Schneider S."/>
            <person name="Pukall R."/>
            <person name="Goeker M."/>
            <person name="Klenk H.P."/>
            <person name="Eisen J.A."/>
        </authorList>
    </citation>
    <scope>NUCLEOTIDE SEQUENCE [LARGE SCALE GENOMIC DNA]</scope>
    <source>
        <strain evidence="13">ATCC 49802 / DSM 20745 / S 6022</strain>
    </source>
</reference>
<feature type="domain" description="Flagellar motor switch protein FliN-like C-terminal" evidence="11">
    <location>
        <begin position="225"/>
        <end position="295"/>
    </location>
</feature>
<dbReference type="SUPFAM" id="SSF103039">
    <property type="entry name" value="CheC-like"/>
    <property type="match status" value="1"/>
</dbReference>
<keyword evidence="13" id="KW-1185">Reference proteome</keyword>
<evidence type="ECO:0000256" key="8">
    <source>
        <dbReference type="ARBA" id="ARBA00023136"/>
    </source>
</evidence>
<organism evidence="12 13">
    <name type="scientific">Sphaerobacter thermophilus (strain ATCC 49802 / DSM 20745 / KCCM 41009 / NCIMB 13125 / S 6022)</name>
    <dbReference type="NCBI Taxonomy" id="479434"/>
    <lineage>
        <taxon>Bacteria</taxon>
        <taxon>Pseudomonadati</taxon>
        <taxon>Thermomicrobiota</taxon>
        <taxon>Thermomicrobia</taxon>
        <taxon>Sphaerobacterales</taxon>
        <taxon>Sphaerobacterineae</taxon>
        <taxon>Sphaerobacteraceae</taxon>
        <taxon>Sphaerobacter</taxon>
    </lineage>
</organism>
<dbReference type="CDD" id="cd17908">
    <property type="entry name" value="FliM"/>
    <property type="match status" value="1"/>
</dbReference>
<dbReference type="InterPro" id="IPR036429">
    <property type="entry name" value="SpoA-like_sf"/>
</dbReference>
<dbReference type="HOGENOM" id="CLU_052646_0_0_0"/>
<gene>
    <name evidence="12" type="ordered locus">Sthe_0582</name>
</gene>
<evidence type="ECO:0000259" key="11">
    <source>
        <dbReference type="Pfam" id="PF01052"/>
    </source>
</evidence>
<keyword evidence="9" id="KW-0975">Bacterial flagellum</keyword>
<evidence type="ECO:0000256" key="10">
    <source>
        <dbReference type="ARBA" id="ARBA00025044"/>
    </source>
</evidence>
<evidence type="ECO:0000256" key="1">
    <source>
        <dbReference type="ARBA" id="ARBA00004117"/>
    </source>
</evidence>
<dbReference type="Gene3D" id="2.30.330.10">
    <property type="entry name" value="SpoA-like"/>
    <property type="match status" value="1"/>
</dbReference>
<evidence type="ECO:0000313" key="12">
    <source>
        <dbReference type="EMBL" id="ACZ38020.1"/>
    </source>
</evidence>